<dbReference type="Proteomes" id="UP000600877">
    <property type="component" value="Unassembled WGS sequence"/>
</dbReference>
<dbReference type="RefSeq" id="WP_189372532.1">
    <property type="nucleotide sequence ID" value="NZ_BMYW01000001.1"/>
</dbReference>
<accession>A0ABQ2YDC0</accession>
<comment type="caution">
    <text evidence="1">The sequence shown here is derived from an EMBL/GenBank/DDBJ whole genome shotgun (WGS) entry which is preliminary data.</text>
</comment>
<protein>
    <submittedName>
        <fullName evidence="1">Uncharacterized protein</fullName>
    </submittedName>
</protein>
<sequence length="116" mass="13064">MTVHVASARLARTVMAVARSKMNAAKKIRHYLQSGQDTAQVEILLQLAYSLQTGKPFQLQPLHDLGEPYFDTALQLIREWHLDHHIASRSKLLEMIYARGQRAVAHNAPSAVVTEH</sequence>
<organism evidence="1 2">
    <name type="scientific">Vogesella alkaliphila</name>
    <dbReference type="NCBI Taxonomy" id="1193621"/>
    <lineage>
        <taxon>Bacteria</taxon>
        <taxon>Pseudomonadati</taxon>
        <taxon>Pseudomonadota</taxon>
        <taxon>Betaproteobacteria</taxon>
        <taxon>Neisseriales</taxon>
        <taxon>Chromobacteriaceae</taxon>
        <taxon>Vogesella</taxon>
    </lineage>
</organism>
<evidence type="ECO:0000313" key="2">
    <source>
        <dbReference type="Proteomes" id="UP000600877"/>
    </source>
</evidence>
<dbReference type="EMBL" id="BMYW01000001">
    <property type="protein sequence ID" value="GGX79953.1"/>
    <property type="molecule type" value="Genomic_DNA"/>
</dbReference>
<keyword evidence="2" id="KW-1185">Reference proteome</keyword>
<gene>
    <name evidence="1" type="ORF">GCM10011290_04420</name>
</gene>
<name>A0ABQ2YDC0_9NEIS</name>
<proteinExistence type="predicted"/>
<evidence type="ECO:0000313" key="1">
    <source>
        <dbReference type="EMBL" id="GGX79953.1"/>
    </source>
</evidence>
<reference evidence="2" key="1">
    <citation type="journal article" date="2019" name="Int. J. Syst. Evol. Microbiol.">
        <title>The Global Catalogue of Microorganisms (GCM) 10K type strain sequencing project: providing services to taxonomists for standard genome sequencing and annotation.</title>
        <authorList>
            <consortium name="The Broad Institute Genomics Platform"/>
            <consortium name="The Broad Institute Genome Sequencing Center for Infectious Disease"/>
            <person name="Wu L."/>
            <person name="Ma J."/>
        </authorList>
    </citation>
    <scope>NUCLEOTIDE SEQUENCE [LARGE SCALE GENOMIC DNA]</scope>
    <source>
        <strain evidence="2">KCTC 32041</strain>
    </source>
</reference>